<dbReference type="Proteomes" id="UP000255515">
    <property type="component" value="Unassembled WGS sequence"/>
</dbReference>
<accession>A0A380ZWK0</accession>
<dbReference type="InterPro" id="IPR055247">
    <property type="entry name" value="InsJ-like_HTH"/>
</dbReference>
<dbReference type="AlphaFoldDB" id="A0A380ZWK0"/>
<proteinExistence type="predicted"/>
<protein>
    <submittedName>
        <fullName evidence="2">Uncharacterized conserved protein</fullName>
    </submittedName>
</protein>
<dbReference type="SUPFAM" id="SSF46689">
    <property type="entry name" value="Homeodomain-like"/>
    <property type="match status" value="1"/>
</dbReference>
<evidence type="ECO:0000313" key="3">
    <source>
        <dbReference type="Proteomes" id="UP000255515"/>
    </source>
</evidence>
<organism evidence="2 3">
    <name type="scientific">Bergeyella zoohelcum</name>
    <dbReference type="NCBI Taxonomy" id="1015"/>
    <lineage>
        <taxon>Bacteria</taxon>
        <taxon>Pseudomonadati</taxon>
        <taxon>Bacteroidota</taxon>
        <taxon>Flavobacteriia</taxon>
        <taxon>Flavobacteriales</taxon>
        <taxon>Weeksellaceae</taxon>
        <taxon>Bergeyella</taxon>
    </lineage>
</organism>
<reference evidence="2 3" key="1">
    <citation type="submission" date="2018-06" db="EMBL/GenBank/DDBJ databases">
        <authorList>
            <consortium name="Pathogen Informatics"/>
            <person name="Doyle S."/>
        </authorList>
    </citation>
    <scope>NUCLEOTIDE SEQUENCE [LARGE SCALE GENOMIC DNA]</scope>
    <source>
        <strain evidence="2 3">NCTC11661</strain>
    </source>
</reference>
<sequence length="142" mass="16588">MARGKDGIRQKAEDYYIENIDTDVREIAELFNVHYDTVRGWIKKYDWEDKRWSFNSSPTFIKQKLQQEAHNIVNGGKPNFSADAVNKIMSAIEKIDKSADPVIIHKVLKDLDNFISEIDPAFATECTKYHKQFLQHRISIEQ</sequence>
<gene>
    <name evidence="2" type="ORF">NCTC11661_02283</name>
</gene>
<dbReference type="RefSeq" id="WP_002688536.1">
    <property type="nucleotide sequence ID" value="NZ_UFTJ01000005.1"/>
</dbReference>
<feature type="domain" description="Insertion element IS150 protein InsJ-like helix-turn-helix" evidence="1">
    <location>
        <begin position="21"/>
        <end position="46"/>
    </location>
</feature>
<dbReference type="InterPro" id="IPR009057">
    <property type="entry name" value="Homeodomain-like_sf"/>
</dbReference>
<name>A0A380ZWK0_9FLAO</name>
<dbReference type="Pfam" id="PF13518">
    <property type="entry name" value="HTH_28"/>
    <property type="match status" value="1"/>
</dbReference>
<dbReference type="EMBL" id="UFTJ01000005">
    <property type="protein sequence ID" value="SUV53136.1"/>
    <property type="molecule type" value="Genomic_DNA"/>
</dbReference>
<evidence type="ECO:0000313" key="2">
    <source>
        <dbReference type="EMBL" id="SUV53136.1"/>
    </source>
</evidence>
<evidence type="ECO:0000259" key="1">
    <source>
        <dbReference type="Pfam" id="PF13518"/>
    </source>
</evidence>